<feature type="chain" id="PRO_5038485587" evidence="1">
    <location>
        <begin position="21"/>
        <end position="269"/>
    </location>
</feature>
<feature type="signal peptide" evidence="1">
    <location>
        <begin position="1"/>
        <end position="20"/>
    </location>
</feature>
<proteinExistence type="predicted"/>
<dbReference type="RefSeq" id="WP_072300376.1">
    <property type="nucleotide sequence ID" value="NZ_FPIP01000005.1"/>
</dbReference>
<evidence type="ECO:0000313" key="2">
    <source>
        <dbReference type="EMBL" id="SFW36992.1"/>
    </source>
</evidence>
<reference evidence="2 3" key="1">
    <citation type="submission" date="2016-11" db="EMBL/GenBank/DDBJ databases">
        <authorList>
            <person name="Jaros S."/>
            <person name="Januszkiewicz K."/>
            <person name="Wedrychowicz H."/>
        </authorList>
    </citation>
    <scope>NUCLEOTIDE SEQUENCE [LARGE SCALE GENOMIC DNA]</scope>
    <source>
        <strain evidence="2 3">YL228</strain>
    </source>
</reference>
<dbReference type="Proteomes" id="UP000183461">
    <property type="component" value="Unassembled WGS sequence"/>
</dbReference>
<dbReference type="EMBL" id="FPIP01000005">
    <property type="protein sequence ID" value="SFW36992.1"/>
    <property type="molecule type" value="Genomic_DNA"/>
</dbReference>
<dbReference type="AlphaFoldDB" id="A0A1K1NNG6"/>
<protein>
    <submittedName>
        <fullName evidence="2">Uncharacterized protein</fullName>
    </submittedName>
</protein>
<gene>
    <name evidence="2" type="ORF">SAMN02910280_2127</name>
</gene>
<sequence length="269" mass="30118">MDKKRVIALILAAAGLQCLAGCGKNKDDNMPIYAETPVETTTEPPVGGADISGDNYDSEAYQAKINDHIQAAELTDATLVLGSVGKDIISPEEGAEDSGLGTYRVSSSGVKLYYDETVFPAELMLTLEKYFTSFPSADYATYSRCVFPSYITEMESFLKNNYNYDLKTSFSKQCSSLADKMKGDYRITRIKLEEAPVYEEGKDNIENYFSSLNEVFEKDYLSQVREESEELIDACFYVMAEDPYGKEQMLVAEYEIVFAVKDGKYYTFG</sequence>
<accession>A0A1K1NNG6</accession>
<name>A0A1K1NNG6_RUMFL</name>
<keyword evidence="1" id="KW-0732">Signal</keyword>
<organism evidence="2 3">
    <name type="scientific">Ruminococcus flavefaciens</name>
    <dbReference type="NCBI Taxonomy" id="1265"/>
    <lineage>
        <taxon>Bacteria</taxon>
        <taxon>Bacillati</taxon>
        <taxon>Bacillota</taxon>
        <taxon>Clostridia</taxon>
        <taxon>Eubacteriales</taxon>
        <taxon>Oscillospiraceae</taxon>
        <taxon>Ruminococcus</taxon>
    </lineage>
</organism>
<evidence type="ECO:0000256" key="1">
    <source>
        <dbReference type="SAM" id="SignalP"/>
    </source>
</evidence>
<evidence type="ECO:0000313" key="3">
    <source>
        <dbReference type="Proteomes" id="UP000183461"/>
    </source>
</evidence>